<dbReference type="Proteomes" id="UP000669239">
    <property type="component" value="Unassembled WGS sequence"/>
</dbReference>
<evidence type="ECO:0000256" key="1">
    <source>
        <dbReference type="SAM" id="SignalP"/>
    </source>
</evidence>
<dbReference type="SUPFAM" id="SSF69318">
    <property type="entry name" value="Integrin alpha N-terminal domain"/>
    <property type="match status" value="1"/>
</dbReference>
<keyword evidence="4" id="KW-1185">Reference proteome</keyword>
<accession>A0AAW5C089</accession>
<dbReference type="EMBL" id="JAKNGE010000011">
    <property type="protein sequence ID" value="MCG4745966.1"/>
    <property type="molecule type" value="Genomic_DNA"/>
</dbReference>
<feature type="signal peptide" evidence="1">
    <location>
        <begin position="1"/>
        <end position="26"/>
    </location>
</feature>
<organism evidence="2 5">
    <name type="scientific">Enterocloster aldenensis</name>
    <dbReference type="NCBI Taxonomy" id="358742"/>
    <lineage>
        <taxon>Bacteria</taxon>
        <taxon>Bacillati</taxon>
        <taxon>Bacillota</taxon>
        <taxon>Clostridia</taxon>
        <taxon>Lachnospirales</taxon>
        <taxon>Lachnospiraceae</taxon>
        <taxon>Enterocloster</taxon>
    </lineage>
</organism>
<dbReference type="InterPro" id="IPR028994">
    <property type="entry name" value="Integrin_alpha_N"/>
</dbReference>
<reference evidence="3 4" key="1">
    <citation type="journal article" date="2020" name="Cell Host Microbe">
        <title>Functional and Genomic Variation between Human-Derived Isolates of Lachnospiraceae Reveals Inter- and Intra-Species Diversity.</title>
        <authorList>
            <person name="Sorbara M.T."/>
            <person name="Littmann E.R."/>
            <person name="Fontana E."/>
            <person name="Moody T.U."/>
            <person name="Kohout C.E."/>
            <person name="Gjonbalaj M."/>
            <person name="Eaton V."/>
            <person name="Seok R."/>
            <person name="Leiner I.M."/>
            <person name="Pamer E.G."/>
        </authorList>
    </citation>
    <scope>NUCLEOTIDE SEQUENCE [LARGE SCALE GENOMIC DNA]</scope>
    <source>
        <strain evidence="3 4">MSK.1.17</strain>
    </source>
</reference>
<dbReference type="EMBL" id="JAAITT010000006">
    <property type="protein sequence ID" value="NSJ48143.1"/>
    <property type="molecule type" value="Genomic_DNA"/>
</dbReference>
<dbReference type="AlphaFoldDB" id="A0AAW5C089"/>
<reference evidence="3" key="2">
    <citation type="submission" date="2020-02" db="EMBL/GenBank/DDBJ databases">
        <authorList>
            <person name="Littmann E."/>
            <person name="Sorbara M."/>
        </authorList>
    </citation>
    <scope>NUCLEOTIDE SEQUENCE</scope>
    <source>
        <strain evidence="3">MSK.1.17</strain>
    </source>
</reference>
<keyword evidence="1" id="KW-0732">Signal</keyword>
<evidence type="ECO:0000313" key="3">
    <source>
        <dbReference type="EMBL" id="NSJ48143.1"/>
    </source>
</evidence>
<evidence type="ECO:0000313" key="4">
    <source>
        <dbReference type="Proteomes" id="UP000669239"/>
    </source>
</evidence>
<gene>
    <name evidence="3" type="ORF">G5B36_05460</name>
    <name evidence="2" type="ORF">L0N08_11125</name>
</gene>
<dbReference type="Proteomes" id="UP001299608">
    <property type="component" value="Unassembled WGS sequence"/>
</dbReference>
<comment type="caution">
    <text evidence="2">The sequence shown here is derived from an EMBL/GenBank/DDBJ whole genome shotgun (WGS) entry which is preliminary data.</text>
</comment>
<protein>
    <submittedName>
        <fullName evidence="2">VCBS repeat-containing protein</fullName>
    </submittedName>
</protein>
<feature type="chain" id="PRO_5043296119" evidence="1">
    <location>
        <begin position="27"/>
        <end position="378"/>
    </location>
</feature>
<name>A0AAW5C089_9FIRM</name>
<reference evidence="2" key="3">
    <citation type="submission" date="2022-01" db="EMBL/GenBank/DDBJ databases">
        <title>Collection of gut derived symbiotic bacterial strains cultured from healthy donors.</title>
        <authorList>
            <person name="Lin H."/>
            <person name="Kohout C."/>
            <person name="Waligurski E."/>
            <person name="Pamer E.G."/>
        </authorList>
    </citation>
    <scope>NUCLEOTIDE SEQUENCE</scope>
    <source>
        <strain evidence="2">DFI.6.55</strain>
    </source>
</reference>
<evidence type="ECO:0000313" key="2">
    <source>
        <dbReference type="EMBL" id="MCG4745966.1"/>
    </source>
</evidence>
<proteinExistence type="predicted"/>
<sequence length="378" mass="42845">MGLKFSLNKCLTAFPILLLSAMSLTARVYGAEGTVQTRAMQEYRDYCSRFESVKAKDDIADAGFRIIEDQIFPVELEGYGQVSFIPAYDTQYRRLALFFAAEDQDVVFKTDRLETNSQRRGSLSQPNEWLAAVSFQDMDNDGLSDIVLITACSYGDGGPLIHPEAPASAGSGIYKVGDVLFQKNGAFYRDYRLSNQLNRFGMNKSIRFITSFIRDGYSTEFLYTATTQKELLDNGFQIARDQYHSRQFEKLGRLYVVPGTYRMAEYTVFMVYLVNEEGYIVWSFQPMGDYENLYGLKGISCQDIDGDGLKDIMVFASYSYEGSSGQSVVESGYSVYYQRTAGFYEDTDMKQTIKCTDTDTMSGLVERARAYWGWKTGQ</sequence>
<evidence type="ECO:0000313" key="5">
    <source>
        <dbReference type="Proteomes" id="UP001299608"/>
    </source>
</evidence>